<evidence type="ECO:0000256" key="3">
    <source>
        <dbReference type="PROSITE-ProRule" id="PRU00169"/>
    </source>
</evidence>
<dbReference type="InterPro" id="IPR036097">
    <property type="entry name" value="HisK_dim/P_sf"/>
</dbReference>
<gene>
    <name evidence="5" type="ORF">AZI86_04265</name>
</gene>
<comment type="caution">
    <text evidence="5">The sequence shown here is derived from an EMBL/GenBank/DDBJ whole genome shotgun (WGS) entry which is preliminary data.</text>
</comment>
<sequence>MKTRVLIVDDDPDNLEFLSEYIASEDVEIHSVRSEEEALRSLRTQRFSVAFSISSDLQRLKGKVDVFLRLTHPTQPLPHFREPLSSVIGFAELLREGDLSPTEQKKATEVILRNAGVLWRLIGGEKSPPSIGSN</sequence>
<accession>A0A150WPD0</accession>
<dbReference type="SUPFAM" id="SSF52172">
    <property type="entry name" value="CheY-like"/>
    <property type="match status" value="1"/>
</dbReference>
<evidence type="ECO:0000256" key="2">
    <source>
        <dbReference type="ARBA" id="ARBA00012438"/>
    </source>
</evidence>
<evidence type="ECO:0000259" key="4">
    <source>
        <dbReference type="PROSITE" id="PS50110"/>
    </source>
</evidence>
<evidence type="ECO:0000256" key="1">
    <source>
        <dbReference type="ARBA" id="ARBA00000085"/>
    </source>
</evidence>
<dbReference type="InterPro" id="IPR003661">
    <property type="entry name" value="HisK_dim/P_dom"/>
</dbReference>
<dbReference type="GO" id="GO:0000155">
    <property type="term" value="F:phosphorelay sensor kinase activity"/>
    <property type="evidence" value="ECO:0007669"/>
    <property type="project" value="InterPro"/>
</dbReference>
<dbReference type="EC" id="2.7.13.3" evidence="2"/>
<dbReference type="OrthoDB" id="5244745at2"/>
<protein>
    <recommendedName>
        <fullName evidence="2">histidine kinase</fullName>
        <ecNumber evidence="2">2.7.13.3</ecNumber>
    </recommendedName>
</protein>
<proteinExistence type="predicted"/>
<evidence type="ECO:0000313" key="6">
    <source>
        <dbReference type="Proteomes" id="UP000075320"/>
    </source>
</evidence>
<dbReference type="CDD" id="cd00082">
    <property type="entry name" value="HisKA"/>
    <property type="match status" value="1"/>
</dbReference>
<dbReference type="PROSITE" id="PS50110">
    <property type="entry name" value="RESPONSE_REGULATORY"/>
    <property type="match status" value="1"/>
</dbReference>
<dbReference type="InterPro" id="IPR001789">
    <property type="entry name" value="Sig_transdc_resp-reg_receiver"/>
</dbReference>
<feature type="domain" description="Response regulatory" evidence="4">
    <location>
        <begin position="4"/>
        <end position="134"/>
    </location>
</feature>
<dbReference type="SUPFAM" id="SSF47384">
    <property type="entry name" value="Homodimeric domain of signal transducing histidine kinase"/>
    <property type="match status" value="1"/>
</dbReference>
<dbReference type="InterPro" id="IPR011006">
    <property type="entry name" value="CheY-like_superfamily"/>
</dbReference>
<dbReference type="AlphaFoldDB" id="A0A150WPD0"/>
<dbReference type="Proteomes" id="UP000075320">
    <property type="component" value="Unassembled WGS sequence"/>
</dbReference>
<dbReference type="EMBL" id="LUKE01000001">
    <property type="protein sequence ID" value="KYG66280.1"/>
    <property type="molecule type" value="Genomic_DNA"/>
</dbReference>
<dbReference type="Gene3D" id="1.10.287.130">
    <property type="match status" value="1"/>
</dbReference>
<dbReference type="RefSeq" id="WP_061833846.1">
    <property type="nucleotide sequence ID" value="NZ_LUKE01000001.1"/>
</dbReference>
<keyword evidence="6" id="KW-1185">Reference proteome</keyword>
<name>A0A150WPD0_BDEBC</name>
<comment type="catalytic activity">
    <reaction evidence="1">
        <text>ATP + protein L-histidine = ADP + protein N-phospho-L-histidine.</text>
        <dbReference type="EC" id="2.7.13.3"/>
    </reaction>
</comment>
<evidence type="ECO:0000313" key="5">
    <source>
        <dbReference type="EMBL" id="KYG66280.1"/>
    </source>
</evidence>
<reference evidence="5 6" key="1">
    <citation type="submission" date="2016-03" db="EMBL/GenBank/DDBJ databases">
        <authorList>
            <person name="Ploux O."/>
        </authorList>
    </citation>
    <scope>NUCLEOTIDE SEQUENCE [LARGE SCALE GENOMIC DNA]</scope>
    <source>
        <strain evidence="5 6">R0</strain>
    </source>
</reference>
<organism evidence="5 6">
    <name type="scientific">Bdellovibrio bacteriovorus</name>
    <dbReference type="NCBI Taxonomy" id="959"/>
    <lineage>
        <taxon>Bacteria</taxon>
        <taxon>Pseudomonadati</taxon>
        <taxon>Bdellovibrionota</taxon>
        <taxon>Bdellovibrionia</taxon>
        <taxon>Bdellovibrionales</taxon>
        <taxon>Pseudobdellovibrionaceae</taxon>
        <taxon>Bdellovibrio</taxon>
    </lineage>
</organism>
<dbReference type="Gene3D" id="3.40.50.2300">
    <property type="match status" value="1"/>
</dbReference>
<comment type="caution">
    <text evidence="3">Lacks conserved residue(s) required for the propagation of feature annotation.</text>
</comment>